<dbReference type="SUPFAM" id="SSF53850">
    <property type="entry name" value="Periplasmic binding protein-like II"/>
    <property type="match status" value="1"/>
</dbReference>
<evidence type="ECO:0000256" key="3">
    <source>
        <dbReference type="ARBA" id="ARBA00023125"/>
    </source>
</evidence>
<dbReference type="InterPro" id="IPR050176">
    <property type="entry name" value="LTTR"/>
</dbReference>
<dbReference type="SUPFAM" id="SSF46785">
    <property type="entry name" value="Winged helix' DNA-binding domain"/>
    <property type="match status" value="1"/>
</dbReference>
<evidence type="ECO:0000313" key="7">
    <source>
        <dbReference type="EMBL" id="GAA3590555.1"/>
    </source>
</evidence>
<evidence type="ECO:0000256" key="1">
    <source>
        <dbReference type="ARBA" id="ARBA00009437"/>
    </source>
</evidence>
<keyword evidence="8" id="KW-1185">Reference proteome</keyword>
<dbReference type="InterPro" id="IPR036390">
    <property type="entry name" value="WH_DNA-bd_sf"/>
</dbReference>
<name>A0ABP6YT28_9ACTN</name>
<dbReference type="Gene3D" id="3.40.190.10">
    <property type="entry name" value="Periplasmic binding protein-like II"/>
    <property type="match status" value="2"/>
</dbReference>
<gene>
    <name evidence="7" type="ORF">GCM10022223_01290</name>
</gene>
<dbReference type="Pfam" id="PF00126">
    <property type="entry name" value="HTH_1"/>
    <property type="match status" value="1"/>
</dbReference>
<dbReference type="PROSITE" id="PS50931">
    <property type="entry name" value="HTH_LYSR"/>
    <property type="match status" value="1"/>
</dbReference>
<reference evidence="8" key="1">
    <citation type="journal article" date="2019" name="Int. J. Syst. Evol. Microbiol.">
        <title>The Global Catalogue of Microorganisms (GCM) 10K type strain sequencing project: providing services to taxonomists for standard genome sequencing and annotation.</title>
        <authorList>
            <consortium name="The Broad Institute Genomics Platform"/>
            <consortium name="The Broad Institute Genome Sequencing Center for Infectious Disease"/>
            <person name="Wu L."/>
            <person name="Ma J."/>
        </authorList>
    </citation>
    <scope>NUCLEOTIDE SEQUENCE [LARGE SCALE GENOMIC DNA]</scope>
    <source>
        <strain evidence="8">JCM 16902</strain>
    </source>
</reference>
<feature type="domain" description="HTH lysR-type" evidence="6">
    <location>
        <begin position="6"/>
        <end position="63"/>
    </location>
</feature>
<evidence type="ECO:0000256" key="5">
    <source>
        <dbReference type="SAM" id="MobiDB-lite"/>
    </source>
</evidence>
<sequence length="389" mass="40329">MMGGVQELDLLDAFMRVFQRGSMTAAAADLGVSQPALTDRISRLEARLGVRLFERSRRGTRPTVHAERLATSVGEPLSRLREVMRPPSEPAPVSGLLRLGGPAELMALRVLPALAPLLGAGLRVDIRLGQAHELLAALAPTVPPVSVRASVTSPTLAAPVAAGPAVGAAGSSPGTAPVVSSPVAEPATTSSGPVHRLSPMASSFPERSASGLAPAPIPSPAGPGSELDLVISAVRPKLPGITAVPLVDEEFVLVGTASHARSIDPAELANDPVAALAHLPLVAYGVDLPIVRRYWLTLFGRRPPNRVALTVPDLRAVLAAVTAGTGISVLPRYIACPALEAASVQVLHRGEELPLNTVYLACRTGEELSQPLGAVRERLLRAAGDWGTL</sequence>
<dbReference type="InterPro" id="IPR036388">
    <property type="entry name" value="WH-like_DNA-bd_sf"/>
</dbReference>
<accession>A0ABP6YT28</accession>
<evidence type="ECO:0000259" key="6">
    <source>
        <dbReference type="PROSITE" id="PS50931"/>
    </source>
</evidence>
<dbReference type="Proteomes" id="UP001501074">
    <property type="component" value="Unassembled WGS sequence"/>
</dbReference>
<keyword evidence="2" id="KW-0805">Transcription regulation</keyword>
<dbReference type="PANTHER" id="PTHR30579">
    <property type="entry name" value="TRANSCRIPTIONAL REGULATOR"/>
    <property type="match status" value="1"/>
</dbReference>
<evidence type="ECO:0000313" key="8">
    <source>
        <dbReference type="Proteomes" id="UP001501074"/>
    </source>
</evidence>
<evidence type="ECO:0000256" key="4">
    <source>
        <dbReference type="ARBA" id="ARBA00023163"/>
    </source>
</evidence>
<evidence type="ECO:0000256" key="2">
    <source>
        <dbReference type="ARBA" id="ARBA00023015"/>
    </source>
</evidence>
<dbReference type="InterPro" id="IPR000847">
    <property type="entry name" value="LysR_HTH_N"/>
</dbReference>
<keyword evidence="4" id="KW-0804">Transcription</keyword>
<dbReference type="Pfam" id="PF03466">
    <property type="entry name" value="LysR_substrate"/>
    <property type="match status" value="1"/>
</dbReference>
<dbReference type="CDD" id="cd05466">
    <property type="entry name" value="PBP2_LTTR_substrate"/>
    <property type="match status" value="1"/>
</dbReference>
<keyword evidence="3" id="KW-0238">DNA-binding</keyword>
<dbReference type="PANTHER" id="PTHR30579:SF3">
    <property type="entry name" value="TRANSCRIPTIONAL REGULATORY PROTEIN"/>
    <property type="match status" value="1"/>
</dbReference>
<comment type="similarity">
    <text evidence="1">Belongs to the LysR transcriptional regulatory family.</text>
</comment>
<dbReference type="EMBL" id="BAAAZO010000001">
    <property type="protein sequence ID" value="GAA3590555.1"/>
    <property type="molecule type" value="Genomic_DNA"/>
</dbReference>
<protein>
    <recommendedName>
        <fullName evidence="6">HTH lysR-type domain-containing protein</fullName>
    </recommendedName>
</protein>
<feature type="compositionally biased region" description="Low complexity" evidence="5">
    <location>
        <begin position="164"/>
        <end position="178"/>
    </location>
</feature>
<dbReference type="InterPro" id="IPR005119">
    <property type="entry name" value="LysR_subst-bd"/>
</dbReference>
<feature type="region of interest" description="Disordered" evidence="5">
    <location>
        <begin position="164"/>
        <end position="218"/>
    </location>
</feature>
<dbReference type="PRINTS" id="PR00039">
    <property type="entry name" value="HTHLYSR"/>
</dbReference>
<comment type="caution">
    <text evidence="7">The sequence shown here is derived from an EMBL/GenBank/DDBJ whole genome shotgun (WGS) entry which is preliminary data.</text>
</comment>
<proteinExistence type="inferred from homology"/>
<dbReference type="Gene3D" id="1.10.10.10">
    <property type="entry name" value="Winged helix-like DNA-binding domain superfamily/Winged helix DNA-binding domain"/>
    <property type="match status" value="1"/>
</dbReference>
<organism evidence="7 8">
    <name type="scientific">Kineosporia mesophila</name>
    <dbReference type="NCBI Taxonomy" id="566012"/>
    <lineage>
        <taxon>Bacteria</taxon>
        <taxon>Bacillati</taxon>
        <taxon>Actinomycetota</taxon>
        <taxon>Actinomycetes</taxon>
        <taxon>Kineosporiales</taxon>
        <taxon>Kineosporiaceae</taxon>
        <taxon>Kineosporia</taxon>
    </lineage>
</organism>